<dbReference type="InterPro" id="IPR058245">
    <property type="entry name" value="NreC/VraR/RcsB-like_REC"/>
</dbReference>
<dbReference type="PROSITE" id="PS50110">
    <property type="entry name" value="RESPONSE_REGULATORY"/>
    <property type="match status" value="1"/>
</dbReference>
<feature type="modified residue" description="4-aspartylphosphate" evidence="5">
    <location>
        <position position="55"/>
    </location>
</feature>
<dbReference type="InterPro" id="IPR039420">
    <property type="entry name" value="WalR-like"/>
</dbReference>
<evidence type="ECO:0000259" key="6">
    <source>
        <dbReference type="PROSITE" id="PS50043"/>
    </source>
</evidence>
<dbReference type="PROSITE" id="PS50043">
    <property type="entry name" value="HTH_LUXR_2"/>
    <property type="match status" value="1"/>
</dbReference>
<dbReference type="InterPro" id="IPR016032">
    <property type="entry name" value="Sig_transdc_resp-reg_C-effctor"/>
</dbReference>
<dbReference type="PRINTS" id="PR00038">
    <property type="entry name" value="HTHLUXR"/>
</dbReference>
<dbReference type="EMBL" id="BAAATD010000007">
    <property type="protein sequence ID" value="GAA2612046.1"/>
    <property type="molecule type" value="Genomic_DNA"/>
</dbReference>
<keyword evidence="1 5" id="KW-0597">Phosphoprotein</keyword>
<evidence type="ECO:0000313" key="9">
    <source>
        <dbReference type="Proteomes" id="UP001501509"/>
    </source>
</evidence>
<dbReference type="PANTHER" id="PTHR43214:SF24">
    <property type="entry name" value="TRANSCRIPTIONAL REGULATORY PROTEIN NARL-RELATED"/>
    <property type="match status" value="1"/>
</dbReference>
<evidence type="ECO:0000259" key="7">
    <source>
        <dbReference type="PROSITE" id="PS50110"/>
    </source>
</evidence>
<proteinExistence type="predicted"/>
<dbReference type="Pfam" id="PF00072">
    <property type="entry name" value="Response_reg"/>
    <property type="match status" value="1"/>
</dbReference>
<evidence type="ECO:0000256" key="4">
    <source>
        <dbReference type="ARBA" id="ARBA00023163"/>
    </source>
</evidence>
<dbReference type="Pfam" id="PF00196">
    <property type="entry name" value="GerE"/>
    <property type="match status" value="1"/>
</dbReference>
<reference evidence="8 9" key="1">
    <citation type="journal article" date="2019" name="Int. J. Syst. Evol. Microbiol.">
        <title>The Global Catalogue of Microorganisms (GCM) 10K type strain sequencing project: providing services to taxonomists for standard genome sequencing and annotation.</title>
        <authorList>
            <consortium name="The Broad Institute Genomics Platform"/>
            <consortium name="The Broad Institute Genome Sequencing Center for Infectious Disease"/>
            <person name="Wu L."/>
            <person name="Ma J."/>
        </authorList>
    </citation>
    <scope>NUCLEOTIDE SEQUENCE [LARGE SCALE GENOMIC DNA]</scope>
    <source>
        <strain evidence="8 9">JCM 6833</strain>
    </source>
</reference>
<dbReference type="InterPro" id="IPR000792">
    <property type="entry name" value="Tscrpt_reg_LuxR_C"/>
</dbReference>
<protein>
    <submittedName>
        <fullName evidence="8">Response regulator transcription factor</fullName>
    </submittedName>
</protein>
<dbReference type="SMART" id="SM00421">
    <property type="entry name" value="HTH_LUXR"/>
    <property type="match status" value="1"/>
</dbReference>
<dbReference type="SUPFAM" id="SSF52172">
    <property type="entry name" value="CheY-like"/>
    <property type="match status" value="1"/>
</dbReference>
<dbReference type="PROSITE" id="PS00622">
    <property type="entry name" value="HTH_LUXR_1"/>
    <property type="match status" value="1"/>
</dbReference>
<gene>
    <name evidence="8" type="ORF">GCM10010411_53400</name>
</gene>
<evidence type="ECO:0000256" key="1">
    <source>
        <dbReference type="ARBA" id="ARBA00022553"/>
    </source>
</evidence>
<dbReference type="InterPro" id="IPR011006">
    <property type="entry name" value="CheY-like_superfamily"/>
</dbReference>
<dbReference type="CDD" id="cd06170">
    <property type="entry name" value="LuxR_C_like"/>
    <property type="match status" value="1"/>
</dbReference>
<dbReference type="RefSeq" id="WP_344545168.1">
    <property type="nucleotide sequence ID" value="NZ_BAAATD010000007.1"/>
</dbReference>
<evidence type="ECO:0000256" key="3">
    <source>
        <dbReference type="ARBA" id="ARBA00023125"/>
    </source>
</evidence>
<dbReference type="Gene3D" id="3.40.50.2300">
    <property type="match status" value="1"/>
</dbReference>
<keyword evidence="9" id="KW-1185">Reference proteome</keyword>
<feature type="domain" description="Response regulatory" evidence="7">
    <location>
        <begin position="4"/>
        <end position="120"/>
    </location>
</feature>
<comment type="caution">
    <text evidence="8">The sequence shown here is derived from an EMBL/GenBank/DDBJ whole genome shotgun (WGS) entry which is preliminary data.</text>
</comment>
<evidence type="ECO:0000256" key="5">
    <source>
        <dbReference type="PROSITE-ProRule" id="PRU00169"/>
    </source>
</evidence>
<name>A0ABN3Q3F3_9ACTN</name>
<keyword evidence="2" id="KW-0805">Transcription regulation</keyword>
<keyword evidence="3" id="KW-0238">DNA-binding</keyword>
<organism evidence="8 9">
    <name type="scientific">Actinomadura fulvescens</name>
    <dbReference type="NCBI Taxonomy" id="46160"/>
    <lineage>
        <taxon>Bacteria</taxon>
        <taxon>Bacillati</taxon>
        <taxon>Actinomycetota</taxon>
        <taxon>Actinomycetes</taxon>
        <taxon>Streptosporangiales</taxon>
        <taxon>Thermomonosporaceae</taxon>
        <taxon>Actinomadura</taxon>
    </lineage>
</organism>
<dbReference type="SUPFAM" id="SSF46894">
    <property type="entry name" value="C-terminal effector domain of the bipartite response regulators"/>
    <property type="match status" value="1"/>
</dbReference>
<dbReference type="PANTHER" id="PTHR43214">
    <property type="entry name" value="TWO-COMPONENT RESPONSE REGULATOR"/>
    <property type="match status" value="1"/>
</dbReference>
<keyword evidence="4" id="KW-0804">Transcription</keyword>
<accession>A0ABN3Q3F3</accession>
<dbReference type="InterPro" id="IPR001789">
    <property type="entry name" value="Sig_transdc_resp-reg_receiver"/>
</dbReference>
<evidence type="ECO:0000313" key="8">
    <source>
        <dbReference type="EMBL" id="GAA2612046.1"/>
    </source>
</evidence>
<dbReference type="Proteomes" id="UP001501509">
    <property type="component" value="Unassembled WGS sequence"/>
</dbReference>
<dbReference type="CDD" id="cd17535">
    <property type="entry name" value="REC_NarL-like"/>
    <property type="match status" value="1"/>
</dbReference>
<dbReference type="SMART" id="SM00448">
    <property type="entry name" value="REC"/>
    <property type="match status" value="1"/>
</dbReference>
<evidence type="ECO:0000256" key="2">
    <source>
        <dbReference type="ARBA" id="ARBA00023015"/>
    </source>
</evidence>
<sequence length="217" mass="23352">MTVRVLLADDQALVRAGFKILVDTAADLEVVGEAADGREAIKLAEALEPDVVLMDVRMPDVDGLAATRQITATLPRTKVLILTTFEIDEYIFAALRAGASGFLGKGVEPREVQDAIRLVARGDALLSQSATRALIGRFLDGPAEVPVQSLAELTDREREALRLVAGGLSNDDIADRMRISPYTVKTHLNRAMAKLGAHDRAQLVIVAYETGLVRPGL</sequence>
<feature type="domain" description="HTH luxR-type" evidence="6">
    <location>
        <begin position="146"/>
        <end position="211"/>
    </location>
</feature>